<sequence length="237" mass="27265">MPACKTISKQTGASCKRHRVETVAYTYWKYKSIPREEITLTTSVNSRDPRVKRTRQLLLQAFITLVEERHNLHSISVQEVAKLATVNRATFYDHFEDKYALLQCWMHQKFHQKLTSQFPASSTLQLSTLHQLIRSVFDVLALFRSYVKPADRQYEPLFESVLQQELYALLLRWLKQVPTEAPLQEEAGETTAQVISWAILGPATQWSRGDQTVAAEEMTRRVLRVVIAGMSPLTTVT</sequence>
<dbReference type="GO" id="GO:0003677">
    <property type="term" value="F:DNA binding"/>
    <property type="evidence" value="ECO:0007669"/>
    <property type="project" value="UniProtKB-UniRule"/>
</dbReference>
<dbReference type="InterPro" id="IPR050624">
    <property type="entry name" value="HTH-type_Tx_Regulator"/>
</dbReference>
<dbReference type="InterPro" id="IPR009057">
    <property type="entry name" value="Homeodomain-like_sf"/>
</dbReference>
<protein>
    <submittedName>
        <fullName evidence="4">TetR/AcrR family transcriptional regulator</fullName>
    </submittedName>
</protein>
<keyword evidence="5" id="KW-1185">Reference proteome</keyword>
<dbReference type="OrthoDB" id="9810250at2"/>
<reference evidence="4 5" key="1">
    <citation type="submission" date="2019-01" db="EMBL/GenBank/DDBJ databases">
        <title>Ktedonosporobacter rubrisoli SCAWS-G2.</title>
        <authorList>
            <person name="Huang Y."/>
            <person name="Yan B."/>
        </authorList>
    </citation>
    <scope>NUCLEOTIDE SEQUENCE [LARGE SCALE GENOMIC DNA]</scope>
    <source>
        <strain evidence="4 5">SCAWS-G2</strain>
    </source>
</reference>
<organism evidence="4 5">
    <name type="scientific">Ktedonosporobacter rubrisoli</name>
    <dbReference type="NCBI Taxonomy" id="2509675"/>
    <lineage>
        <taxon>Bacteria</taxon>
        <taxon>Bacillati</taxon>
        <taxon>Chloroflexota</taxon>
        <taxon>Ktedonobacteria</taxon>
        <taxon>Ktedonobacterales</taxon>
        <taxon>Ktedonosporobacteraceae</taxon>
        <taxon>Ktedonosporobacter</taxon>
    </lineage>
</organism>
<evidence type="ECO:0000313" key="5">
    <source>
        <dbReference type="Proteomes" id="UP000290365"/>
    </source>
</evidence>
<dbReference type="AlphaFoldDB" id="A0A4P6JZ97"/>
<dbReference type="PANTHER" id="PTHR43479:SF7">
    <property type="entry name" value="TETR-FAMILY TRANSCRIPTIONAL REGULATOR"/>
    <property type="match status" value="1"/>
</dbReference>
<feature type="DNA-binding region" description="H-T-H motif" evidence="2">
    <location>
        <begin position="76"/>
        <end position="95"/>
    </location>
</feature>
<evidence type="ECO:0000256" key="2">
    <source>
        <dbReference type="PROSITE-ProRule" id="PRU00335"/>
    </source>
</evidence>
<dbReference type="InterPro" id="IPR001647">
    <property type="entry name" value="HTH_TetR"/>
</dbReference>
<evidence type="ECO:0000259" key="3">
    <source>
        <dbReference type="PROSITE" id="PS50977"/>
    </source>
</evidence>
<dbReference type="Proteomes" id="UP000290365">
    <property type="component" value="Chromosome"/>
</dbReference>
<dbReference type="KEGG" id="kbs:EPA93_34590"/>
<dbReference type="Pfam" id="PF00440">
    <property type="entry name" value="TetR_N"/>
    <property type="match status" value="1"/>
</dbReference>
<feature type="domain" description="HTH tetR-type" evidence="3">
    <location>
        <begin position="52"/>
        <end position="113"/>
    </location>
</feature>
<dbReference type="SUPFAM" id="SSF46689">
    <property type="entry name" value="Homeodomain-like"/>
    <property type="match status" value="1"/>
</dbReference>
<gene>
    <name evidence="4" type="ORF">EPA93_34590</name>
</gene>
<dbReference type="Gene3D" id="1.10.357.10">
    <property type="entry name" value="Tetracycline Repressor, domain 2"/>
    <property type="match status" value="1"/>
</dbReference>
<dbReference type="PANTHER" id="PTHR43479">
    <property type="entry name" value="ACREF/ENVCD OPERON REPRESSOR-RELATED"/>
    <property type="match status" value="1"/>
</dbReference>
<evidence type="ECO:0000313" key="4">
    <source>
        <dbReference type="EMBL" id="QBD80822.1"/>
    </source>
</evidence>
<keyword evidence="1 2" id="KW-0238">DNA-binding</keyword>
<proteinExistence type="predicted"/>
<evidence type="ECO:0000256" key="1">
    <source>
        <dbReference type="ARBA" id="ARBA00023125"/>
    </source>
</evidence>
<name>A0A4P6JZ97_KTERU</name>
<dbReference type="EMBL" id="CP035758">
    <property type="protein sequence ID" value="QBD80822.1"/>
    <property type="molecule type" value="Genomic_DNA"/>
</dbReference>
<accession>A0A4P6JZ97</accession>
<dbReference type="PROSITE" id="PS50977">
    <property type="entry name" value="HTH_TETR_2"/>
    <property type="match status" value="1"/>
</dbReference>